<accession>A0A3M7R8X8</accession>
<protein>
    <submittedName>
        <fullName evidence="1">Uncharacterized protein</fullName>
    </submittedName>
</protein>
<dbReference type="OrthoDB" id="10125756at2759"/>
<name>A0A3M7R8X8_BRAPC</name>
<evidence type="ECO:0000313" key="2">
    <source>
        <dbReference type="Proteomes" id="UP000276133"/>
    </source>
</evidence>
<dbReference type="AlphaFoldDB" id="A0A3M7R8X8"/>
<evidence type="ECO:0000313" key="1">
    <source>
        <dbReference type="EMBL" id="RNA19891.1"/>
    </source>
</evidence>
<dbReference type="EMBL" id="REGN01003960">
    <property type="protein sequence ID" value="RNA19891.1"/>
    <property type="molecule type" value="Genomic_DNA"/>
</dbReference>
<comment type="caution">
    <text evidence="1">The sequence shown here is derived from an EMBL/GenBank/DDBJ whole genome shotgun (WGS) entry which is preliminary data.</text>
</comment>
<proteinExistence type="predicted"/>
<sequence length="114" mass="13499">MRNPKRGTRNIEYQVSSCHRRSLEFNDINNQLEKYGLFGFQHRALERMLNFGYKIINFANSAPLLKEQYIRNKTKNLNYNLRNGNDFIEKEARTKSGEKTFGFIFTRLANKSIT</sequence>
<gene>
    <name evidence="1" type="ORF">BpHYR1_024241</name>
</gene>
<dbReference type="Proteomes" id="UP000276133">
    <property type="component" value="Unassembled WGS sequence"/>
</dbReference>
<reference evidence="1 2" key="1">
    <citation type="journal article" date="2018" name="Sci. Rep.">
        <title>Genomic signatures of local adaptation to the degree of environmental predictability in rotifers.</title>
        <authorList>
            <person name="Franch-Gras L."/>
            <person name="Hahn C."/>
            <person name="Garcia-Roger E.M."/>
            <person name="Carmona M.J."/>
            <person name="Serra M."/>
            <person name="Gomez A."/>
        </authorList>
    </citation>
    <scope>NUCLEOTIDE SEQUENCE [LARGE SCALE GENOMIC DNA]</scope>
    <source>
        <strain evidence="1">HYR1</strain>
    </source>
</reference>
<keyword evidence="2" id="KW-1185">Reference proteome</keyword>
<organism evidence="1 2">
    <name type="scientific">Brachionus plicatilis</name>
    <name type="common">Marine rotifer</name>
    <name type="synonym">Brachionus muelleri</name>
    <dbReference type="NCBI Taxonomy" id="10195"/>
    <lineage>
        <taxon>Eukaryota</taxon>
        <taxon>Metazoa</taxon>
        <taxon>Spiralia</taxon>
        <taxon>Gnathifera</taxon>
        <taxon>Rotifera</taxon>
        <taxon>Eurotatoria</taxon>
        <taxon>Monogononta</taxon>
        <taxon>Pseudotrocha</taxon>
        <taxon>Ploima</taxon>
        <taxon>Brachionidae</taxon>
        <taxon>Brachionus</taxon>
    </lineage>
</organism>